<reference evidence="1" key="1">
    <citation type="submission" date="2018-05" db="EMBL/GenBank/DDBJ databases">
        <authorList>
            <person name="Lanie J.A."/>
            <person name="Ng W.-L."/>
            <person name="Kazmierczak K.M."/>
            <person name="Andrzejewski T.M."/>
            <person name="Davidsen T.M."/>
            <person name="Wayne K.J."/>
            <person name="Tettelin H."/>
            <person name="Glass J.I."/>
            <person name="Rusch D."/>
            <person name="Podicherti R."/>
            <person name="Tsui H.-C.T."/>
            <person name="Winkler M.E."/>
        </authorList>
    </citation>
    <scope>NUCLEOTIDE SEQUENCE</scope>
</reference>
<proteinExistence type="predicted"/>
<dbReference type="EMBL" id="UINC01149253">
    <property type="protein sequence ID" value="SVD41613.1"/>
    <property type="molecule type" value="Genomic_DNA"/>
</dbReference>
<name>A0A382V542_9ZZZZ</name>
<organism evidence="1">
    <name type="scientific">marine metagenome</name>
    <dbReference type="NCBI Taxonomy" id="408172"/>
    <lineage>
        <taxon>unclassified sequences</taxon>
        <taxon>metagenomes</taxon>
        <taxon>ecological metagenomes</taxon>
    </lineage>
</organism>
<dbReference type="AlphaFoldDB" id="A0A382V542"/>
<sequence length="82" mass="9577">MKHTMADDELERKRILFHMHKEWGIKEAICDKCKNYIGLTDVEGHYSSVCKECKEKGDTTEKFDGRVNRRYTSSSPPMGEYS</sequence>
<gene>
    <name evidence="1" type="ORF">METZ01_LOCUS394467</name>
</gene>
<protein>
    <submittedName>
        <fullName evidence="1">Uncharacterized protein</fullName>
    </submittedName>
</protein>
<evidence type="ECO:0000313" key="1">
    <source>
        <dbReference type="EMBL" id="SVD41613.1"/>
    </source>
</evidence>
<accession>A0A382V542</accession>